<feature type="region of interest" description="Disordered" evidence="7">
    <location>
        <begin position="161"/>
        <end position="197"/>
    </location>
</feature>
<dbReference type="GO" id="GO:0006886">
    <property type="term" value="P:intracellular protein transport"/>
    <property type="evidence" value="ECO:0007669"/>
    <property type="project" value="TreeGrafter"/>
</dbReference>
<dbReference type="OrthoDB" id="10258141at2759"/>
<dbReference type="Proteomes" id="UP000699462">
    <property type="component" value="Unassembled WGS sequence"/>
</dbReference>
<dbReference type="GO" id="GO:0005770">
    <property type="term" value="C:late endosome"/>
    <property type="evidence" value="ECO:0007669"/>
    <property type="project" value="TreeGrafter"/>
</dbReference>
<evidence type="ECO:0000256" key="6">
    <source>
        <dbReference type="PIRNR" id="PIRNR009375"/>
    </source>
</evidence>
<feature type="compositionally biased region" description="Low complexity" evidence="7">
    <location>
        <begin position="174"/>
        <end position="183"/>
    </location>
</feature>
<dbReference type="AlphaFoldDB" id="A0A8T0D210"/>
<comment type="caution">
    <text evidence="8">The sequence shown here is derived from an EMBL/GenBank/DDBJ whole genome shotgun (WGS) entry which is preliminary data.</text>
</comment>
<dbReference type="InterPro" id="IPR005378">
    <property type="entry name" value="Vps35"/>
</dbReference>
<name>A0A8T0D210_9TREM</name>
<dbReference type="InterPro" id="IPR042491">
    <property type="entry name" value="Vps35_C"/>
</dbReference>
<dbReference type="Pfam" id="PF03635">
    <property type="entry name" value="Vps35"/>
    <property type="match status" value="1"/>
</dbReference>
<evidence type="ECO:0000256" key="7">
    <source>
        <dbReference type="SAM" id="MobiDB-lite"/>
    </source>
</evidence>
<evidence type="ECO:0000256" key="4">
    <source>
        <dbReference type="ARBA" id="ARBA00022927"/>
    </source>
</evidence>
<sequence>MHSVDQERLLDEALTSVKQCAFQMERCLDNGNLSEAIDHATNMLREMRTSYLSPKSYYELYIVVTDKLRVLESFLIEEHKSGRRVVNIYESVQRVANIVPRLYLLITVGVFYIKCSEFSRREIMRDLVEMCWGVQHPIRGLFLRSYLLHALKTELLPTAEDPLPSVTDNATGKGPIPSSGSGPDLDKGSADCNSTLPPVNTQGTISDSIEFLLRNFTEMNKLWVRLQHQGHSRDRERREQERRELRLLVGTNLNRLSQLDTIDVTRYQQQVLPFILEQLIECRDVIAQEYLMDVIIQVFPDEFHLATLPLQLNTCSRLQPGVRLRPIICGLIERLSQYAIRGGSNGRSLSIPVYLLDTPDPVSCNGVEQSDENGTSTDQPASPKLRMVNADLFTVFFDGLCSILKSRLTLSERAVEDTNTDNHSSMSIMNNGLPPEDIPAMYSSLVHLAMVLFPNTSSALVDACLNSVAKLLERLRITFISPVTPLSRELLNLLHLPLARPSSYVSSDNAGCMGVSALAHAQFGALGELRTVLSMPGFRRLVALLDPKTTKCRLACNLLAGALEFEQRQRPVHKLPSGETVPPKSCRLTSEADVDGLFDLISGLIDPDCTSIDDPDEFVEVQNLVAGAIHLLGPERRTDDPGLCYRLLCKAQAFLSQSNPAVLRLNFPALIFEGLQLIQAYAELDPKPPDWDESVQQVVTFVHRCITKLVASDAPELALRLFLQAALVLDHIPFSKRESITYEFISQALTLYEEGVSETRGQINAIRLITSTLCQMRGFSEDNRNTLRTQCTRAAAHLLRKHDQSRAVAAAAHQFWPVRIMARENIKPAIMVSLSEKADKSPAVVDCSEQISDADLAKLRDGKAVITCLDRATRLADDCMDTTVKAQLLTDILNHTVCLRLAGCTEIDDERVNQLIQTVRQLISEMPLSAAPEELNRHLTNTLNFIHACRSKHDDVTDSDNSVATLFATVNLSPKDS</sequence>
<evidence type="ECO:0000313" key="8">
    <source>
        <dbReference type="EMBL" id="KAF8561929.1"/>
    </source>
</evidence>
<gene>
    <name evidence="8" type="ORF">P879_10370</name>
</gene>
<keyword evidence="5" id="KW-0472">Membrane</keyword>
<dbReference type="Gene3D" id="1.25.40.660">
    <property type="entry name" value="Vacuolar protein sorting-associated protein 35, helical subcomplex Vps35-C"/>
    <property type="match status" value="1"/>
</dbReference>
<comment type="similarity">
    <text evidence="2 6">Belongs to the VPS35 family.</text>
</comment>
<evidence type="ECO:0000256" key="1">
    <source>
        <dbReference type="ARBA" id="ARBA00004170"/>
    </source>
</evidence>
<dbReference type="PIRSF" id="PIRSF009375">
    <property type="entry name" value="Retromer_Vps35"/>
    <property type="match status" value="1"/>
</dbReference>
<evidence type="ECO:0000256" key="2">
    <source>
        <dbReference type="ARBA" id="ARBA00006536"/>
    </source>
</evidence>
<keyword evidence="3 6" id="KW-0813">Transport</keyword>
<protein>
    <recommendedName>
        <fullName evidence="6">Vacuolar protein sorting-associated protein 35</fullName>
    </recommendedName>
</protein>
<accession>A0A8T0D210</accession>
<dbReference type="EMBL" id="JTDF01021368">
    <property type="protein sequence ID" value="KAF8561929.1"/>
    <property type="molecule type" value="Genomic_DNA"/>
</dbReference>
<dbReference type="GO" id="GO:0042147">
    <property type="term" value="P:retrograde transport, endosome to Golgi"/>
    <property type="evidence" value="ECO:0007669"/>
    <property type="project" value="InterPro"/>
</dbReference>
<keyword evidence="9" id="KW-1185">Reference proteome</keyword>
<evidence type="ECO:0000256" key="3">
    <source>
        <dbReference type="ARBA" id="ARBA00022448"/>
    </source>
</evidence>
<comment type="subcellular location">
    <subcellularLocation>
        <location evidence="1">Membrane</location>
        <topology evidence="1">Peripheral membrane protein</topology>
    </subcellularLocation>
</comment>
<dbReference type="GO" id="GO:0005829">
    <property type="term" value="C:cytosol"/>
    <property type="evidence" value="ECO:0007669"/>
    <property type="project" value="GOC"/>
</dbReference>
<proteinExistence type="inferred from homology"/>
<reference evidence="8 9" key="1">
    <citation type="submission" date="2019-07" db="EMBL/GenBank/DDBJ databases">
        <title>Annotation for the trematode Paragonimus westermani.</title>
        <authorList>
            <person name="Choi Y.-J."/>
        </authorList>
    </citation>
    <scope>NUCLEOTIDE SEQUENCE [LARGE SCALE GENOMIC DNA]</scope>
    <source>
        <strain evidence="8">180907_Pwestermani</strain>
    </source>
</reference>
<organism evidence="8 9">
    <name type="scientific">Paragonimus westermani</name>
    <dbReference type="NCBI Taxonomy" id="34504"/>
    <lineage>
        <taxon>Eukaryota</taxon>
        <taxon>Metazoa</taxon>
        <taxon>Spiralia</taxon>
        <taxon>Lophotrochozoa</taxon>
        <taxon>Platyhelminthes</taxon>
        <taxon>Trematoda</taxon>
        <taxon>Digenea</taxon>
        <taxon>Plagiorchiida</taxon>
        <taxon>Troglotremata</taxon>
        <taxon>Troglotrematidae</taxon>
        <taxon>Paragonimus</taxon>
    </lineage>
</organism>
<dbReference type="PANTHER" id="PTHR11099">
    <property type="entry name" value="VACUOLAR SORTING PROTEIN 35"/>
    <property type="match status" value="1"/>
</dbReference>
<dbReference type="GO" id="GO:0030906">
    <property type="term" value="C:retromer, cargo-selective complex"/>
    <property type="evidence" value="ECO:0007669"/>
    <property type="project" value="InterPro"/>
</dbReference>
<dbReference type="PANTHER" id="PTHR11099:SF0">
    <property type="entry name" value="VACUOLAR PROTEIN SORTING-ASSOCIATED PROTEIN 35"/>
    <property type="match status" value="1"/>
</dbReference>
<evidence type="ECO:0000313" key="9">
    <source>
        <dbReference type="Proteomes" id="UP000699462"/>
    </source>
</evidence>
<evidence type="ECO:0000256" key="5">
    <source>
        <dbReference type="ARBA" id="ARBA00023136"/>
    </source>
</evidence>
<keyword evidence="4 6" id="KW-0653">Protein transport</keyword>
<comment type="function">
    <text evidence="6">Plays a role in vesicular protein sorting.</text>
</comment>